<evidence type="ECO:0000256" key="5">
    <source>
        <dbReference type="SAM" id="Phobius"/>
    </source>
</evidence>
<proteinExistence type="predicted"/>
<protein>
    <submittedName>
        <fullName evidence="6">Uncharacterized protein</fullName>
    </submittedName>
</protein>
<evidence type="ECO:0000256" key="2">
    <source>
        <dbReference type="ARBA" id="ARBA00022692"/>
    </source>
</evidence>
<comment type="caution">
    <text evidence="6">The sequence shown here is derived from an EMBL/GenBank/DDBJ whole genome shotgun (WGS) entry which is preliminary data.</text>
</comment>
<evidence type="ECO:0000256" key="3">
    <source>
        <dbReference type="ARBA" id="ARBA00022989"/>
    </source>
</evidence>
<dbReference type="PANTHER" id="PTHR43652">
    <property type="entry name" value="BASIC AMINO ACID ANTIPORTER YFCC-RELATED"/>
    <property type="match status" value="1"/>
</dbReference>
<keyword evidence="3 5" id="KW-1133">Transmembrane helix</keyword>
<keyword evidence="2 5" id="KW-0812">Transmembrane</keyword>
<name>A0AAD8YGN3_9STRA</name>
<evidence type="ECO:0000256" key="4">
    <source>
        <dbReference type="ARBA" id="ARBA00023136"/>
    </source>
</evidence>
<gene>
    <name evidence="6" type="ORF">QTG54_002851</name>
</gene>
<feature type="transmembrane region" description="Helical" evidence="5">
    <location>
        <begin position="69"/>
        <end position="86"/>
    </location>
</feature>
<keyword evidence="7" id="KW-1185">Reference proteome</keyword>
<evidence type="ECO:0000256" key="1">
    <source>
        <dbReference type="ARBA" id="ARBA00004141"/>
    </source>
</evidence>
<organism evidence="6 7">
    <name type="scientific">Skeletonema marinoi</name>
    <dbReference type="NCBI Taxonomy" id="267567"/>
    <lineage>
        <taxon>Eukaryota</taxon>
        <taxon>Sar</taxon>
        <taxon>Stramenopiles</taxon>
        <taxon>Ochrophyta</taxon>
        <taxon>Bacillariophyta</taxon>
        <taxon>Coscinodiscophyceae</taxon>
        <taxon>Thalassiosirophycidae</taxon>
        <taxon>Thalassiosirales</taxon>
        <taxon>Skeletonemataceae</taxon>
        <taxon>Skeletonema</taxon>
        <taxon>Skeletonema marinoi-dohrnii complex</taxon>
    </lineage>
</organism>
<reference evidence="6" key="1">
    <citation type="submission" date="2023-06" db="EMBL/GenBank/DDBJ databases">
        <title>Survivors Of The Sea: Transcriptome response of Skeletonema marinoi to long-term dormancy.</title>
        <authorList>
            <person name="Pinder M.I.M."/>
            <person name="Kourtchenko O."/>
            <person name="Robertson E.K."/>
            <person name="Larsson T."/>
            <person name="Maumus F."/>
            <person name="Osuna-Cruz C.M."/>
            <person name="Vancaester E."/>
            <person name="Stenow R."/>
            <person name="Vandepoele K."/>
            <person name="Ploug H."/>
            <person name="Bruchert V."/>
            <person name="Godhe A."/>
            <person name="Topel M."/>
        </authorList>
    </citation>
    <scope>NUCLEOTIDE SEQUENCE</scope>
    <source>
        <strain evidence="6">R05AC</strain>
    </source>
</reference>
<evidence type="ECO:0000313" key="7">
    <source>
        <dbReference type="Proteomes" id="UP001224775"/>
    </source>
</evidence>
<sequence length="104" mass="11682">MAYCLMLSASASFMSPFGYQTNLLIFGPGGYKMKDFLKIGTPMQLILWIFTTLILTNPLGVWWPSWLGTFAVFILVVVILVCPSAIRDMRRFKLDGKKPEGAND</sequence>
<accession>A0AAD8YGN3</accession>
<dbReference type="GO" id="GO:0005886">
    <property type="term" value="C:plasma membrane"/>
    <property type="evidence" value="ECO:0007669"/>
    <property type="project" value="TreeGrafter"/>
</dbReference>
<dbReference type="InterPro" id="IPR051679">
    <property type="entry name" value="DASS-Related_Transporters"/>
</dbReference>
<keyword evidence="4 5" id="KW-0472">Membrane</keyword>
<evidence type="ECO:0000313" key="6">
    <source>
        <dbReference type="EMBL" id="KAK1746244.1"/>
    </source>
</evidence>
<dbReference type="AlphaFoldDB" id="A0AAD8YGN3"/>
<dbReference type="PANTHER" id="PTHR43652:SF2">
    <property type="entry name" value="BASIC AMINO ACID ANTIPORTER YFCC-RELATED"/>
    <property type="match status" value="1"/>
</dbReference>
<dbReference type="EMBL" id="JATAAI010000004">
    <property type="protein sequence ID" value="KAK1746244.1"/>
    <property type="molecule type" value="Genomic_DNA"/>
</dbReference>
<dbReference type="Proteomes" id="UP001224775">
    <property type="component" value="Unassembled WGS sequence"/>
</dbReference>
<comment type="subcellular location">
    <subcellularLocation>
        <location evidence="1">Membrane</location>
        <topology evidence="1">Multi-pass membrane protein</topology>
    </subcellularLocation>
</comment>